<feature type="compositionally biased region" description="Polar residues" evidence="1">
    <location>
        <begin position="1250"/>
        <end position="1263"/>
    </location>
</feature>
<dbReference type="InterPro" id="IPR015915">
    <property type="entry name" value="Kelch-typ_b-propeller"/>
</dbReference>
<dbReference type="EMBL" id="JAPFFF010000012">
    <property type="protein sequence ID" value="KAK8876512.1"/>
    <property type="molecule type" value="Genomic_DNA"/>
</dbReference>
<feature type="region of interest" description="Disordered" evidence="1">
    <location>
        <begin position="1038"/>
        <end position="1282"/>
    </location>
</feature>
<dbReference type="SMART" id="SM00325">
    <property type="entry name" value="RhoGEF"/>
    <property type="match status" value="1"/>
</dbReference>
<reference evidence="3 4" key="1">
    <citation type="submission" date="2024-04" db="EMBL/GenBank/DDBJ databases">
        <title>Tritrichomonas musculus Genome.</title>
        <authorList>
            <person name="Alves-Ferreira E."/>
            <person name="Grigg M."/>
            <person name="Lorenzi H."/>
            <person name="Galac M."/>
        </authorList>
    </citation>
    <scope>NUCLEOTIDE SEQUENCE [LARGE SCALE GENOMIC DNA]</scope>
    <source>
        <strain evidence="3 4">EAF2021</strain>
    </source>
</reference>
<feature type="compositionally biased region" description="Basic and acidic residues" evidence="1">
    <location>
        <begin position="1125"/>
        <end position="1139"/>
    </location>
</feature>
<dbReference type="Pfam" id="PF24681">
    <property type="entry name" value="Kelch_KLHDC2_KLHL20_DRC7"/>
    <property type="match status" value="1"/>
</dbReference>
<dbReference type="PANTHER" id="PTHR12673:SF159">
    <property type="entry name" value="LD03170P"/>
    <property type="match status" value="1"/>
</dbReference>
<feature type="compositionally biased region" description="Basic and acidic residues" evidence="1">
    <location>
        <begin position="951"/>
        <end position="961"/>
    </location>
</feature>
<dbReference type="Pfam" id="PF00621">
    <property type="entry name" value="RhoGEF"/>
    <property type="match status" value="1"/>
</dbReference>
<comment type="caution">
    <text evidence="3">The sequence shown here is derived from an EMBL/GenBank/DDBJ whole genome shotgun (WGS) entry which is preliminary data.</text>
</comment>
<feature type="compositionally biased region" description="Basic and acidic residues" evidence="1">
    <location>
        <begin position="1264"/>
        <end position="1273"/>
    </location>
</feature>
<accession>A0ABR2JFW2</accession>
<feature type="compositionally biased region" description="Basic and acidic residues" evidence="1">
    <location>
        <begin position="1236"/>
        <end position="1249"/>
    </location>
</feature>
<dbReference type="InterPro" id="IPR000219">
    <property type="entry name" value="DH_dom"/>
</dbReference>
<dbReference type="Proteomes" id="UP001470230">
    <property type="component" value="Unassembled WGS sequence"/>
</dbReference>
<feature type="compositionally biased region" description="Low complexity" evidence="1">
    <location>
        <begin position="1113"/>
        <end position="1124"/>
    </location>
</feature>
<dbReference type="PANTHER" id="PTHR12673">
    <property type="entry name" value="FACIOGENITAL DYSPLASIA PROTEIN"/>
    <property type="match status" value="1"/>
</dbReference>
<evidence type="ECO:0000259" key="2">
    <source>
        <dbReference type="PROSITE" id="PS50010"/>
    </source>
</evidence>
<dbReference type="SUPFAM" id="SSF117281">
    <property type="entry name" value="Kelch motif"/>
    <property type="match status" value="1"/>
</dbReference>
<sequence>MATVSIIGIDGSISKKSPAFIKKKTVLSILESIPYAKNGQYLLGIRTPTYIKILRPNSVPYNSYPDLISNELTDLQSIPYLSLQILNDSEMGNFFLIFKPSCPTNPEIIFPPFIFGFSPANYSNKKLSDFILDMVKTFGLPISNPKIIFKYNELSPNTDFGIFFYGVSNYVKNCLIESNHQKMKSIDFQFEIEPKGLKKIEHRENVLKEILSSEKVYCRTLTIMNDYFSPIFKEQKILNEEDHNLIFGPIPQMIQTSVNLSTEISKRQTYSSCVASVFQDMLFEFKKTSIQYFVNFNRKITDILPKLDANPQVQSICDETPGNPGISFQSIAVQPIHRFPRYPLLLDALIKNTPQSHPDFLPLKQVNERIHLMVREMGDAHLFQETISLSKRLDVSSEKESIFTQERKLVLYFFVLLKERFKVKSNLYLFNDLLLLTVGNEKEIVKLKCYYTDLSFIPNYPDSLSITICLNDDFKIIEFSSVEQVQIFRTRLNNERNKVFNSFSGKIIPAIKAVEYFPHDDQVIQSMIDSSCSKSGNSISIVSKRNHFSFHMSNDPYVFENDEIKGIYNHSKMVVVQGTEFIVGGLRSIGPFRLFDKKFNEIKSNSSKSKKKLELIEKLGAKKVNLTKEGRIYHTCCNYNDEYIVLFGGLNPKNSKNILFDIYLYSIESNEWFVYSAAIKPEPRYKHSAVIYKDKMIIHGGINSINNHLLDDIWIFNFLNGTWNMVDIYDERNVVPRFAHTAVIVNHFMFVIGGSTAKCTFPSLQFKTVKLSDENDKSDDGFIMIVNGDMFDNENKKKCNSNDLGDADVNDYSPDVSESDDSELGPISFISKSCLPAPNCFCLNIENEKIDNVDIIGNFLPGISMSSAVYDEISQKIVIFGGTDPKNKFQKGTPIISILDIPHRYKKKKIQFTEGEVNGQSVSSYKLQHKKSLQLIQTKMINPDEGNELDENSRKTQENARKMKSQTKLSKVIRAPTLKLETRHVVFNDNVENLKTNQNELNDKQTRMNKLVQNDEEEKYIRRTRQTQNDDEEKYIRRTRQAQNDDEEKHIRRTRQAQNDDEEKHIRRTRQAQNDDEEKYIRRNRQAQNDDEEKYIRRNRQAQNDESPIKLHNSSNNVRRSNQRTNDREFIENIKMKETRKSRRFSSQPEIPMNLHGCEEEDEERHNFQYLKKKKLKSSSTYSIVPIIRKNDQQRHRQQRSEKTSTDTEESPKKMPARSRQRERAGSVKSRRNRQARSDDDSPKKDDQNQIKNIINGKRSSSVQRRDESDLVIRRRKNVQHT</sequence>
<dbReference type="Gene3D" id="1.20.900.10">
    <property type="entry name" value="Dbl homology (DH) domain"/>
    <property type="match status" value="1"/>
</dbReference>
<evidence type="ECO:0000256" key="1">
    <source>
        <dbReference type="SAM" id="MobiDB-lite"/>
    </source>
</evidence>
<name>A0ABR2JFW2_9EUKA</name>
<dbReference type="PROSITE" id="PS50010">
    <property type="entry name" value="DH_2"/>
    <property type="match status" value="1"/>
</dbReference>
<protein>
    <recommendedName>
        <fullName evidence="2">DH domain-containing protein</fullName>
    </recommendedName>
</protein>
<organism evidence="3 4">
    <name type="scientific">Tritrichomonas musculus</name>
    <dbReference type="NCBI Taxonomy" id="1915356"/>
    <lineage>
        <taxon>Eukaryota</taxon>
        <taxon>Metamonada</taxon>
        <taxon>Parabasalia</taxon>
        <taxon>Tritrichomonadida</taxon>
        <taxon>Tritrichomonadidae</taxon>
        <taxon>Tritrichomonas</taxon>
    </lineage>
</organism>
<feature type="region of interest" description="Disordered" evidence="1">
    <location>
        <begin position="943"/>
        <end position="967"/>
    </location>
</feature>
<dbReference type="Gene3D" id="2.120.10.80">
    <property type="entry name" value="Kelch-type beta propeller"/>
    <property type="match status" value="1"/>
</dbReference>
<dbReference type="InterPro" id="IPR035899">
    <property type="entry name" value="DBL_dom_sf"/>
</dbReference>
<feature type="compositionally biased region" description="Basic and acidic residues" evidence="1">
    <location>
        <begin position="1189"/>
        <end position="1213"/>
    </location>
</feature>
<dbReference type="SUPFAM" id="SSF48065">
    <property type="entry name" value="DBL homology domain (DH-domain)"/>
    <property type="match status" value="1"/>
</dbReference>
<gene>
    <name evidence="3" type="ORF">M9Y10_006726</name>
</gene>
<proteinExistence type="predicted"/>
<dbReference type="InterPro" id="IPR051092">
    <property type="entry name" value="FYVE_RhoGEF_PH"/>
</dbReference>
<keyword evidence="4" id="KW-1185">Reference proteome</keyword>
<feature type="domain" description="DH" evidence="2">
    <location>
        <begin position="202"/>
        <end position="380"/>
    </location>
</feature>
<evidence type="ECO:0000313" key="4">
    <source>
        <dbReference type="Proteomes" id="UP001470230"/>
    </source>
</evidence>
<evidence type="ECO:0000313" key="3">
    <source>
        <dbReference type="EMBL" id="KAK8876512.1"/>
    </source>
</evidence>